<dbReference type="PRINTS" id="PR00237">
    <property type="entry name" value="GPCRRHODOPSN"/>
</dbReference>
<dbReference type="Pfam" id="PF00001">
    <property type="entry name" value="7tm_1"/>
    <property type="match status" value="1"/>
</dbReference>
<keyword evidence="6 8" id="KW-0675">Receptor</keyword>
<dbReference type="CDD" id="cd00637">
    <property type="entry name" value="7tm_classA_rhodopsin-like"/>
    <property type="match status" value="1"/>
</dbReference>
<dbReference type="RefSeq" id="XP_022303713.1">
    <property type="nucleotide sequence ID" value="XM_022448005.1"/>
</dbReference>
<proteinExistence type="inferred from homology"/>
<organism evidence="12 13">
    <name type="scientific">Crassostrea virginica</name>
    <name type="common">Eastern oyster</name>
    <dbReference type="NCBI Taxonomy" id="6565"/>
    <lineage>
        <taxon>Eukaryota</taxon>
        <taxon>Metazoa</taxon>
        <taxon>Spiralia</taxon>
        <taxon>Lophotrochozoa</taxon>
        <taxon>Mollusca</taxon>
        <taxon>Bivalvia</taxon>
        <taxon>Autobranchia</taxon>
        <taxon>Pteriomorphia</taxon>
        <taxon>Ostreida</taxon>
        <taxon>Ostreoidea</taxon>
        <taxon>Ostreidae</taxon>
        <taxon>Crassostrea</taxon>
    </lineage>
</organism>
<keyword evidence="2 8" id="KW-0812">Transmembrane</keyword>
<evidence type="ECO:0000256" key="9">
    <source>
        <dbReference type="SAM" id="MobiDB-lite"/>
    </source>
</evidence>
<feature type="transmembrane region" description="Helical" evidence="10">
    <location>
        <begin position="57"/>
        <end position="81"/>
    </location>
</feature>
<name>A0A8B8BK80_CRAVI</name>
<keyword evidence="7 8" id="KW-0807">Transducer</keyword>
<dbReference type="PANTHER" id="PTHR24243:SF224">
    <property type="entry name" value="G-PROTEIN COUPLED RECEPTOR 19-RELATED"/>
    <property type="match status" value="1"/>
</dbReference>
<feature type="transmembrane region" description="Helical" evidence="10">
    <location>
        <begin position="93"/>
        <end position="113"/>
    </location>
</feature>
<reference evidence="12" key="1">
    <citation type="submission" date="2024-06" db="UniProtKB">
        <authorList>
            <consortium name="RefSeq"/>
        </authorList>
    </citation>
    <scope>NUCLEOTIDE SEQUENCE [LARGE SCALE GENOMIC DNA]</scope>
</reference>
<evidence type="ECO:0000256" key="8">
    <source>
        <dbReference type="RuleBase" id="RU000688"/>
    </source>
</evidence>
<evidence type="ECO:0000256" key="5">
    <source>
        <dbReference type="ARBA" id="ARBA00023136"/>
    </source>
</evidence>
<feature type="transmembrane region" description="Helical" evidence="10">
    <location>
        <begin position="229"/>
        <end position="249"/>
    </location>
</feature>
<feature type="transmembrane region" description="Helical" evidence="10">
    <location>
        <begin position="172"/>
        <end position="194"/>
    </location>
</feature>
<keyword evidence="5 10" id="KW-0472">Membrane</keyword>
<dbReference type="AlphaFoldDB" id="A0A8B8BK80"/>
<protein>
    <submittedName>
        <fullName evidence="13">G-protein coupled receptor 84-like</fullName>
    </submittedName>
</protein>
<dbReference type="InterPro" id="IPR000276">
    <property type="entry name" value="GPCR_Rhodpsn"/>
</dbReference>
<feature type="transmembrane region" description="Helical" evidence="10">
    <location>
        <begin position="133"/>
        <end position="151"/>
    </location>
</feature>
<dbReference type="OrthoDB" id="6082926at2759"/>
<dbReference type="PROSITE" id="PS00237">
    <property type="entry name" value="G_PROTEIN_RECEP_F1_1"/>
    <property type="match status" value="1"/>
</dbReference>
<dbReference type="Gene3D" id="1.20.1070.10">
    <property type="entry name" value="Rhodopsin 7-helix transmembrane proteins"/>
    <property type="match status" value="1"/>
</dbReference>
<keyword evidence="4 8" id="KW-0297">G-protein coupled receptor</keyword>
<comment type="similarity">
    <text evidence="8">Belongs to the G-protein coupled receptor 1 family.</text>
</comment>
<feature type="transmembrane region" description="Helical" evidence="10">
    <location>
        <begin position="416"/>
        <end position="435"/>
    </location>
</feature>
<dbReference type="GO" id="GO:0005886">
    <property type="term" value="C:plasma membrane"/>
    <property type="evidence" value="ECO:0007669"/>
    <property type="project" value="TreeGrafter"/>
</dbReference>
<evidence type="ECO:0000256" key="10">
    <source>
        <dbReference type="SAM" id="Phobius"/>
    </source>
</evidence>
<evidence type="ECO:0000256" key="3">
    <source>
        <dbReference type="ARBA" id="ARBA00022989"/>
    </source>
</evidence>
<accession>A0A8B8BK80</accession>
<dbReference type="KEGG" id="cvn:111111179"/>
<comment type="subcellular location">
    <subcellularLocation>
        <location evidence="1">Membrane</location>
        <topology evidence="1">Multi-pass membrane protein</topology>
    </subcellularLocation>
</comment>
<dbReference type="GO" id="GO:0004930">
    <property type="term" value="F:G protein-coupled receptor activity"/>
    <property type="evidence" value="ECO:0007669"/>
    <property type="project" value="UniProtKB-KW"/>
</dbReference>
<evidence type="ECO:0000256" key="1">
    <source>
        <dbReference type="ARBA" id="ARBA00004141"/>
    </source>
</evidence>
<evidence type="ECO:0000256" key="2">
    <source>
        <dbReference type="ARBA" id="ARBA00022692"/>
    </source>
</evidence>
<keyword evidence="12" id="KW-1185">Reference proteome</keyword>
<evidence type="ECO:0000256" key="4">
    <source>
        <dbReference type="ARBA" id="ARBA00023040"/>
    </source>
</evidence>
<evidence type="ECO:0000313" key="13">
    <source>
        <dbReference type="RefSeq" id="XP_022303713.1"/>
    </source>
</evidence>
<keyword evidence="3 10" id="KW-1133">Transmembrane helix</keyword>
<evidence type="ECO:0000256" key="7">
    <source>
        <dbReference type="ARBA" id="ARBA00023224"/>
    </source>
</evidence>
<gene>
    <name evidence="13" type="primary">LOC111111179</name>
</gene>
<evidence type="ECO:0000256" key="6">
    <source>
        <dbReference type="ARBA" id="ARBA00023170"/>
    </source>
</evidence>
<feature type="region of interest" description="Disordered" evidence="9">
    <location>
        <begin position="264"/>
        <end position="308"/>
    </location>
</feature>
<reference evidence="13" key="2">
    <citation type="submission" date="2025-08" db="UniProtKB">
        <authorList>
            <consortium name="RefSeq"/>
        </authorList>
    </citation>
    <scope>IDENTIFICATION</scope>
    <source>
        <tissue evidence="13">Whole sample</tissue>
    </source>
</reference>
<evidence type="ECO:0000259" key="11">
    <source>
        <dbReference type="PROSITE" id="PS50262"/>
    </source>
</evidence>
<dbReference type="InterPro" id="IPR017452">
    <property type="entry name" value="GPCR_Rhodpsn_7TM"/>
</dbReference>
<feature type="compositionally biased region" description="Polar residues" evidence="9">
    <location>
        <begin position="293"/>
        <end position="308"/>
    </location>
</feature>
<dbReference type="PANTHER" id="PTHR24243">
    <property type="entry name" value="G-PROTEIN COUPLED RECEPTOR"/>
    <property type="match status" value="1"/>
</dbReference>
<dbReference type="Proteomes" id="UP000694844">
    <property type="component" value="Chromosome 1"/>
</dbReference>
<sequence>MTHTLVSNVSMLETMNATTGIRDLGSSTTVNPANRDLERLANSLLSQLNAEEKLRQIPLVLFLTVLAVTGFLGNVLVCFIYGRVYKISNSRTFIMCLAVVDLFTCAIGIPMEIATSMDQYQFHSPWICKISRFTNIFTTITSAIVLVLIAMDRYRKICRSLEWQITNKNSKILCVASVIAGLVLSWPALPLYGIKSAELVLSPIVNGTATECSIDDASKNTLLPLVYEALHTMVFLVGVCSLVILYILIGRRVRFFAHKHEARRGSSSNGLDTIEQRKKTRKRRRERLEKLQSECSSSEGDSYASTETKSSVIKNTPLKHKISFTLSSGVGNNVVDMKPSATSLNRSDSVNLNGPNAAKQAKCRKTLARNTTYLMFIISVVFILNFVPVLTLVLIRELKKDFVDNMSDPERITYRFFLRSYYISAAVNPIIYSIFDRRFRKAVKSTVREMLDNITCCQHA</sequence>
<evidence type="ECO:0000313" key="12">
    <source>
        <dbReference type="Proteomes" id="UP000694844"/>
    </source>
</evidence>
<feature type="transmembrane region" description="Helical" evidence="10">
    <location>
        <begin position="373"/>
        <end position="396"/>
    </location>
</feature>
<feature type="domain" description="G-protein coupled receptors family 1 profile" evidence="11">
    <location>
        <begin position="73"/>
        <end position="432"/>
    </location>
</feature>
<dbReference type="PROSITE" id="PS50262">
    <property type="entry name" value="G_PROTEIN_RECEP_F1_2"/>
    <property type="match status" value="1"/>
</dbReference>
<dbReference type="SUPFAM" id="SSF81321">
    <property type="entry name" value="Family A G protein-coupled receptor-like"/>
    <property type="match status" value="1"/>
</dbReference>
<dbReference type="GeneID" id="111111179"/>